<evidence type="ECO:0000313" key="1">
    <source>
        <dbReference type="EMBL" id="RXI01655.1"/>
    </source>
</evidence>
<name>A0A498K6Y8_MALDO</name>
<proteinExistence type="predicted"/>
<dbReference type="EMBL" id="RDQH01000330">
    <property type="protein sequence ID" value="RXI01655.1"/>
    <property type="molecule type" value="Genomic_DNA"/>
</dbReference>
<protein>
    <submittedName>
        <fullName evidence="1">Uncharacterized protein</fullName>
    </submittedName>
</protein>
<dbReference type="AlphaFoldDB" id="A0A498K6Y8"/>
<gene>
    <name evidence="1" type="ORF">DVH24_015004</name>
</gene>
<evidence type="ECO:0000313" key="2">
    <source>
        <dbReference type="Proteomes" id="UP000290289"/>
    </source>
</evidence>
<keyword evidence="2" id="KW-1185">Reference proteome</keyword>
<sequence length="155" mass="17474">MSSPVDLGQKPEPFHAQEFHSSVPEHVGSRSIDTSCLLPPFRSCSPYRKQPQTNKSIFSISLRIAVSLSLTASSSTNLNRSRTTNPSRRKTYEEILVVGQQSDCNIPTSNHLRPFYLKALSPIYFVTVVEWETRKSLVMERVKVAPPKAMEIRVV</sequence>
<reference evidence="1 2" key="1">
    <citation type="submission" date="2018-10" db="EMBL/GenBank/DDBJ databases">
        <title>A high-quality apple genome assembly.</title>
        <authorList>
            <person name="Hu J."/>
        </authorList>
    </citation>
    <scope>NUCLEOTIDE SEQUENCE [LARGE SCALE GENOMIC DNA]</scope>
    <source>
        <strain evidence="2">cv. HFTH1</strain>
        <tissue evidence="1">Young leaf</tissue>
    </source>
</reference>
<comment type="caution">
    <text evidence="1">The sequence shown here is derived from an EMBL/GenBank/DDBJ whole genome shotgun (WGS) entry which is preliminary data.</text>
</comment>
<dbReference type="Proteomes" id="UP000290289">
    <property type="component" value="Chromosome 4"/>
</dbReference>
<accession>A0A498K6Y8</accession>
<organism evidence="1 2">
    <name type="scientific">Malus domestica</name>
    <name type="common">Apple</name>
    <name type="synonym">Pyrus malus</name>
    <dbReference type="NCBI Taxonomy" id="3750"/>
    <lineage>
        <taxon>Eukaryota</taxon>
        <taxon>Viridiplantae</taxon>
        <taxon>Streptophyta</taxon>
        <taxon>Embryophyta</taxon>
        <taxon>Tracheophyta</taxon>
        <taxon>Spermatophyta</taxon>
        <taxon>Magnoliopsida</taxon>
        <taxon>eudicotyledons</taxon>
        <taxon>Gunneridae</taxon>
        <taxon>Pentapetalae</taxon>
        <taxon>rosids</taxon>
        <taxon>fabids</taxon>
        <taxon>Rosales</taxon>
        <taxon>Rosaceae</taxon>
        <taxon>Amygdaloideae</taxon>
        <taxon>Maleae</taxon>
        <taxon>Malus</taxon>
    </lineage>
</organism>